<reference evidence="1" key="2">
    <citation type="journal article" date="2015" name="Data Brief">
        <title>Shoot transcriptome of the giant reed, Arundo donax.</title>
        <authorList>
            <person name="Barrero R.A."/>
            <person name="Guerrero F.D."/>
            <person name="Moolhuijzen P."/>
            <person name="Goolsby J.A."/>
            <person name="Tidwell J."/>
            <person name="Bellgard S.E."/>
            <person name="Bellgard M.I."/>
        </authorList>
    </citation>
    <scope>NUCLEOTIDE SEQUENCE</scope>
    <source>
        <tissue evidence="1">Shoot tissue taken approximately 20 cm above the soil surface</tissue>
    </source>
</reference>
<dbReference type="AlphaFoldDB" id="A0A0A8Y1I9"/>
<sequence>MPISEAAATPAMHASVSTCSTSRACSIFPVPALNPSSTSIINSSANVKS</sequence>
<evidence type="ECO:0000313" key="1">
    <source>
        <dbReference type="EMBL" id="JAD19991.1"/>
    </source>
</evidence>
<accession>A0A0A8Y1I9</accession>
<proteinExistence type="predicted"/>
<organism evidence="1">
    <name type="scientific">Arundo donax</name>
    <name type="common">Giant reed</name>
    <name type="synonym">Donax arundinaceus</name>
    <dbReference type="NCBI Taxonomy" id="35708"/>
    <lineage>
        <taxon>Eukaryota</taxon>
        <taxon>Viridiplantae</taxon>
        <taxon>Streptophyta</taxon>
        <taxon>Embryophyta</taxon>
        <taxon>Tracheophyta</taxon>
        <taxon>Spermatophyta</taxon>
        <taxon>Magnoliopsida</taxon>
        <taxon>Liliopsida</taxon>
        <taxon>Poales</taxon>
        <taxon>Poaceae</taxon>
        <taxon>PACMAD clade</taxon>
        <taxon>Arundinoideae</taxon>
        <taxon>Arundineae</taxon>
        <taxon>Arundo</taxon>
    </lineage>
</organism>
<protein>
    <submittedName>
        <fullName evidence="1">Uncharacterized protein</fullName>
    </submittedName>
</protein>
<dbReference type="EMBL" id="GBRH01277904">
    <property type="protein sequence ID" value="JAD19991.1"/>
    <property type="molecule type" value="Transcribed_RNA"/>
</dbReference>
<name>A0A0A8Y1I9_ARUDO</name>
<reference evidence="1" key="1">
    <citation type="submission" date="2014-09" db="EMBL/GenBank/DDBJ databases">
        <authorList>
            <person name="Magalhaes I.L.F."/>
            <person name="Oliveira U."/>
            <person name="Santos F.R."/>
            <person name="Vidigal T.H.D.A."/>
            <person name="Brescovit A.D."/>
            <person name="Santos A.J."/>
        </authorList>
    </citation>
    <scope>NUCLEOTIDE SEQUENCE</scope>
    <source>
        <tissue evidence="1">Shoot tissue taken approximately 20 cm above the soil surface</tissue>
    </source>
</reference>